<proteinExistence type="predicted"/>
<keyword evidence="2" id="KW-1185">Reference proteome</keyword>
<reference evidence="2" key="1">
    <citation type="submission" date="2013-09" db="EMBL/GenBank/DDBJ databases">
        <title>Corchorus olitorius genome sequencing.</title>
        <authorList>
            <person name="Alam M."/>
            <person name="Haque M.S."/>
            <person name="Islam M.S."/>
            <person name="Emdad E.M."/>
            <person name="Islam M.M."/>
            <person name="Ahmed B."/>
            <person name="Halim A."/>
            <person name="Hossen Q.M.M."/>
            <person name="Hossain M.Z."/>
            <person name="Ahmed R."/>
            <person name="Khan M.M."/>
            <person name="Islam R."/>
            <person name="Rashid M.M."/>
            <person name="Khan S.A."/>
            <person name="Rahman M.S."/>
            <person name="Alam M."/>
            <person name="Yahiya A.S."/>
            <person name="Khan M.S."/>
            <person name="Azam M.S."/>
            <person name="Haque T."/>
            <person name="Lashkar M.Z.H."/>
            <person name="Akhand A.I."/>
            <person name="Morshed G."/>
            <person name="Roy S."/>
            <person name="Uddin K.S."/>
            <person name="Rabeya T."/>
            <person name="Hossain A.S."/>
            <person name="Chowdhury A."/>
            <person name="Snigdha A.R."/>
            <person name="Mortoza M.S."/>
            <person name="Matin S.A."/>
            <person name="Hoque S.M.E."/>
            <person name="Islam M.K."/>
            <person name="Roy D.K."/>
            <person name="Haider R."/>
            <person name="Moosa M.M."/>
            <person name="Elias S.M."/>
            <person name="Hasan A.M."/>
            <person name="Jahan S."/>
            <person name="Shafiuddin M."/>
            <person name="Mahmood N."/>
            <person name="Shommy N.S."/>
        </authorList>
    </citation>
    <scope>NUCLEOTIDE SEQUENCE [LARGE SCALE GENOMIC DNA]</scope>
    <source>
        <strain evidence="2">cv. O-4</strain>
    </source>
</reference>
<name>A0A1R3GEC6_9ROSI</name>
<comment type="caution">
    <text evidence="1">The sequence shown here is derived from an EMBL/GenBank/DDBJ whole genome shotgun (WGS) entry which is preliminary data.</text>
</comment>
<organism evidence="1 2">
    <name type="scientific">Corchorus olitorius</name>
    <dbReference type="NCBI Taxonomy" id="93759"/>
    <lineage>
        <taxon>Eukaryota</taxon>
        <taxon>Viridiplantae</taxon>
        <taxon>Streptophyta</taxon>
        <taxon>Embryophyta</taxon>
        <taxon>Tracheophyta</taxon>
        <taxon>Spermatophyta</taxon>
        <taxon>Magnoliopsida</taxon>
        <taxon>eudicotyledons</taxon>
        <taxon>Gunneridae</taxon>
        <taxon>Pentapetalae</taxon>
        <taxon>rosids</taxon>
        <taxon>malvids</taxon>
        <taxon>Malvales</taxon>
        <taxon>Malvaceae</taxon>
        <taxon>Grewioideae</taxon>
        <taxon>Apeibeae</taxon>
        <taxon>Corchorus</taxon>
    </lineage>
</organism>
<dbReference type="AlphaFoldDB" id="A0A1R3GEC6"/>
<dbReference type="Proteomes" id="UP000187203">
    <property type="component" value="Unassembled WGS sequence"/>
</dbReference>
<sequence length="147" mass="16562">MREARRSRGFSRQNSKGVDGRVVGSVKNVRGANFERDHSVRRSHSPVRPLVNSSVTVKSPEKIPRLLSDKSAQVAVGRKAVIVDNNKFKNAVAGCSLENRDGVDLDVHEIDSAFKILQRLLAVPLKTWIRRFSSQKTIETSLKEVWW</sequence>
<evidence type="ECO:0000313" key="1">
    <source>
        <dbReference type="EMBL" id="OMO56435.1"/>
    </source>
</evidence>
<dbReference type="EMBL" id="AWUE01022751">
    <property type="protein sequence ID" value="OMO56435.1"/>
    <property type="molecule type" value="Genomic_DNA"/>
</dbReference>
<evidence type="ECO:0000313" key="2">
    <source>
        <dbReference type="Proteomes" id="UP000187203"/>
    </source>
</evidence>
<accession>A0A1R3GEC6</accession>
<gene>
    <name evidence="1" type="ORF">COLO4_35645</name>
</gene>
<protein>
    <submittedName>
        <fullName evidence="1">1-aminocyclopropane-1-carboxylate oxidase-like protein</fullName>
    </submittedName>
</protein>